<dbReference type="AlphaFoldDB" id="A0AAV9MDU0"/>
<proteinExistence type="predicted"/>
<evidence type="ECO:0000313" key="1">
    <source>
        <dbReference type="EMBL" id="KAK4735482.1"/>
    </source>
</evidence>
<keyword evidence="2" id="KW-1185">Reference proteome</keyword>
<gene>
    <name evidence="1" type="ORF">R3W88_009743</name>
</gene>
<evidence type="ECO:0000313" key="2">
    <source>
        <dbReference type="Proteomes" id="UP001311915"/>
    </source>
</evidence>
<dbReference type="EMBL" id="JAWPEI010000002">
    <property type="protein sequence ID" value="KAK4735482.1"/>
    <property type="molecule type" value="Genomic_DNA"/>
</dbReference>
<reference evidence="1 2" key="1">
    <citation type="submission" date="2023-10" db="EMBL/GenBank/DDBJ databases">
        <title>Genome-Wide Identification Analysis in wild type Solanum Pinnatisectum Reveals Some Genes Defensing Phytophthora Infestans.</title>
        <authorList>
            <person name="Sun C."/>
        </authorList>
    </citation>
    <scope>NUCLEOTIDE SEQUENCE [LARGE SCALE GENOMIC DNA]</scope>
    <source>
        <strain evidence="1">LQN</strain>
        <tissue evidence="1">Leaf</tissue>
    </source>
</reference>
<sequence>MFVFDINGKEMHFGLREFFVITGFKCGGCMDFDHDPSSTSKLLSHYFPNVVDKVFVRNILLNCVSKLLH</sequence>
<name>A0AAV9MDU0_9SOLN</name>
<dbReference type="Proteomes" id="UP001311915">
    <property type="component" value="Unassembled WGS sequence"/>
</dbReference>
<organism evidence="1 2">
    <name type="scientific">Solanum pinnatisectum</name>
    <name type="common">tansyleaf nightshade</name>
    <dbReference type="NCBI Taxonomy" id="50273"/>
    <lineage>
        <taxon>Eukaryota</taxon>
        <taxon>Viridiplantae</taxon>
        <taxon>Streptophyta</taxon>
        <taxon>Embryophyta</taxon>
        <taxon>Tracheophyta</taxon>
        <taxon>Spermatophyta</taxon>
        <taxon>Magnoliopsida</taxon>
        <taxon>eudicotyledons</taxon>
        <taxon>Gunneridae</taxon>
        <taxon>Pentapetalae</taxon>
        <taxon>asterids</taxon>
        <taxon>lamiids</taxon>
        <taxon>Solanales</taxon>
        <taxon>Solanaceae</taxon>
        <taxon>Solanoideae</taxon>
        <taxon>Solaneae</taxon>
        <taxon>Solanum</taxon>
    </lineage>
</organism>
<comment type="caution">
    <text evidence="1">The sequence shown here is derived from an EMBL/GenBank/DDBJ whole genome shotgun (WGS) entry which is preliminary data.</text>
</comment>
<accession>A0AAV9MDU0</accession>
<protein>
    <submittedName>
        <fullName evidence="1">Uncharacterized protein</fullName>
    </submittedName>
</protein>